<dbReference type="Gene3D" id="3.90.1600.10">
    <property type="entry name" value="Palm domain of DNA polymerase"/>
    <property type="match status" value="1"/>
</dbReference>
<feature type="domain" description="DNA polymerase epsilon catalytic subunit A C-terminal" evidence="17">
    <location>
        <begin position="1520"/>
        <end position="1922"/>
    </location>
</feature>
<dbReference type="GO" id="GO:0003677">
    <property type="term" value="F:DNA binding"/>
    <property type="evidence" value="ECO:0007669"/>
    <property type="project" value="UniProtKB-KW"/>
</dbReference>
<evidence type="ECO:0000256" key="1">
    <source>
        <dbReference type="ARBA" id="ARBA00004123"/>
    </source>
</evidence>
<dbReference type="Pfam" id="PF22912">
    <property type="entry name" value="zf-DPOE"/>
    <property type="match status" value="1"/>
</dbReference>
<dbReference type="Pfam" id="PF08490">
    <property type="entry name" value="DUF1744"/>
    <property type="match status" value="1"/>
</dbReference>
<dbReference type="InterPro" id="IPR036397">
    <property type="entry name" value="RNaseH_sf"/>
</dbReference>
<gene>
    <name evidence="18" type="ORF">PVAND_014180</name>
</gene>
<dbReference type="SMART" id="SM00486">
    <property type="entry name" value="POLBc"/>
    <property type="match status" value="1"/>
</dbReference>
<dbReference type="EMBL" id="JADBJN010000001">
    <property type="protein sequence ID" value="KAG5684976.1"/>
    <property type="molecule type" value="Genomic_DNA"/>
</dbReference>
<comment type="similarity">
    <text evidence="2 15">Belongs to the DNA polymerase type-B family.</text>
</comment>
<evidence type="ECO:0000256" key="3">
    <source>
        <dbReference type="ARBA" id="ARBA00022485"/>
    </source>
</evidence>
<dbReference type="GO" id="GO:0008310">
    <property type="term" value="F:single-stranded DNA 3'-5' DNA exonuclease activity"/>
    <property type="evidence" value="ECO:0007669"/>
    <property type="project" value="TreeGrafter"/>
</dbReference>
<dbReference type="GO" id="GO:0045004">
    <property type="term" value="P:DNA replication proofreading"/>
    <property type="evidence" value="ECO:0007669"/>
    <property type="project" value="TreeGrafter"/>
</dbReference>
<dbReference type="Pfam" id="PF03104">
    <property type="entry name" value="DNA_pol_B_exo1"/>
    <property type="match status" value="1"/>
</dbReference>
<keyword evidence="4 15" id="KW-0808">Transferase</keyword>
<keyword evidence="10 15" id="KW-0239">DNA-directed DNA polymerase</keyword>
<dbReference type="SUPFAM" id="SSF53098">
    <property type="entry name" value="Ribonuclease H-like"/>
    <property type="match status" value="1"/>
</dbReference>
<evidence type="ECO:0000256" key="14">
    <source>
        <dbReference type="ARBA" id="ARBA00023242"/>
    </source>
</evidence>
<dbReference type="SUPFAM" id="SSF56672">
    <property type="entry name" value="DNA/RNA polymerases"/>
    <property type="match status" value="1"/>
</dbReference>
<dbReference type="GO" id="GO:0006297">
    <property type="term" value="P:nucleotide-excision repair, DNA gap filling"/>
    <property type="evidence" value="ECO:0007669"/>
    <property type="project" value="TreeGrafter"/>
</dbReference>
<evidence type="ECO:0000256" key="9">
    <source>
        <dbReference type="ARBA" id="ARBA00022833"/>
    </source>
</evidence>
<dbReference type="CDD" id="cd05535">
    <property type="entry name" value="POLBc_epsilon"/>
    <property type="match status" value="1"/>
</dbReference>
<feature type="region of interest" description="Disordered" evidence="16">
    <location>
        <begin position="1200"/>
        <end position="1229"/>
    </location>
</feature>
<evidence type="ECO:0000313" key="18">
    <source>
        <dbReference type="EMBL" id="KAG5684976.1"/>
    </source>
</evidence>
<keyword evidence="6 15" id="KW-0235">DNA replication</keyword>
<comment type="cofactor">
    <cofactor evidence="15">
        <name>[4Fe-4S] cluster</name>
        <dbReference type="ChEBI" id="CHEBI:49883"/>
    </cofactor>
</comment>
<evidence type="ECO:0000256" key="10">
    <source>
        <dbReference type="ARBA" id="ARBA00022932"/>
    </source>
</evidence>
<evidence type="ECO:0000256" key="12">
    <source>
        <dbReference type="ARBA" id="ARBA00023014"/>
    </source>
</evidence>
<dbReference type="CDD" id="cd05779">
    <property type="entry name" value="DNA_polB_epsilon_exo"/>
    <property type="match status" value="1"/>
</dbReference>
<dbReference type="FunFam" id="3.30.420.10:FF:000010">
    <property type="entry name" value="DNA polymerase epsilon catalytic subunit"/>
    <property type="match status" value="1"/>
</dbReference>
<dbReference type="GO" id="GO:0051539">
    <property type="term" value="F:4 iron, 4 sulfur cluster binding"/>
    <property type="evidence" value="ECO:0007669"/>
    <property type="project" value="UniProtKB-KW"/>
</dbReference>
<keyword evidence="11 15" id="KW-0408">Iron</keyword>
<dbReference type="InterPro" id="IPR012337">
    <property type="entry name" value="RNaseH-like_sf"/>
</dbReference>
<comment type="function">
    <text evidence="15">DNA polymerase II participates in chromosomal DNA replication.</text>
</comment>
<reference evidence="18" key="1">
    <citation type="submission" date="2021-03" db="EMBL/GenBank/DDBJ databases">
        <title>Chromosome level genome of the anhydrobiotic midge Polypedilum vanderplanki.</title>
        <authorList>
            <person name="Yoshida Y."/>
            <person name="Kikawada T."/>
            <person name="Gusev O."/>
        </authorList>
    </citation>
    <scope>NUCLEOTIDE SEQUENCE</scope>
    <source>
        <strain evidence="18">NIAS01</strain>
        <tissue evidence="18">Whole body or cell culture</tissue>
    </source>
</reference>
<sequence length="2192" mass="253420">MYNKYKDNAEKQSQFGLLENNSDDFMSTKAAEQSYKNSRENDYIDSKYGFDRLKDGIERTGYLINMHSTDILDHEKRLVSALDLYFITMNGSRFKVSVIYQPYFFVIIEQQQIYEVTTFLQRKYGGQASKIEIVEKEDLDMPNHLTGKKHRMIKLSFHNTTVMNKVRIEINRSVKKNKEREKSNTFYMQMLSMSLTGRTSNEQIYDYMDFIMDIREHDVPYHVRVSIDLKVFCGLWYNIKDRGANELPSIVQRPDILERPEPIVLAYDIETTKLPLKFPDAQTDQIMMISYMIDGQGYLITNREIVSSDVDDFEYTPKPEFEGNFIVFNEPNELSLIQRFFDHILEVRPHIIVTYNGDFFDWPFVETRAATYDIDMKREIGYSKNREGNYLSRPSMHMDCLCWVKRDSYLPVGSQGLKAVAKAKLRYDPVELDPEEMCKKAVEQPQELASYSVSDAVATYYLYMKYVQPFIFALTTIIPMEPDEVLRKGSGTLCESLLMKEAYHANIIFPNKEQAELNKLTEDGHMLDTETYVGGHIEALESGVFRADLPYRFRLDCGMLQELKNKVSHVLKHAIEVEENIPLSEVTNFDEVTKQIQDVLQALHDNPNRVEKPVIYHLDVGAMYPNIILTNRLQPSAMVTEQDCAACDFNRPDAACKRQMDWLWRGEILPATRSEFQRIQQQLETEKFPPLVPGGPYRAFHELSREDRAAIEKKRLSDYCRKAYKKTKITKLETRTSTICQMENSFYVDTVRAFRDRRYEYKGLTKVAKSEVAKALKSGDASEIKAAKGREVLYDSLQLAHKCILNSFYGYVMRKGARWHSMQMGGIVCLTGSNIITKAREVIEKVGRPLELDTDGIWCILPGTFPQDFEVFTNLPKKSKITVSYPNAVLNTMVKDHFTNDQYHNLDKSAENGEVPEYSIRSENSIFFEVDGPYLAMVLPAAKEEGKKLKKRYAVFNFDGSLAELKGFEIKRRGELQLIKIFQSQVFEAFLQGNTLEKCYQCVAKVANYWLDVLYSKGANMPDSELFELISENRSMSKKLEEYGEQKSTSISTAKRLAEFLGDQMVKDAGLACKYIISRKPEGAPVTERAIPLAIFQSESSVRRFHIRKWLKDSNIDGDVDIRDILDWNYYIERIGGAIQKIITIPAALQGVSNPVPRVQHPDWLHKKVLEKNDTFKQRRINELFKATPKPIAEVRDIEDSVGNSQKSQGIPVVTSRKRTRTEENFETQPKTWREALGNPPEIGTTREEFVKWLKFQKKKWRFQLDQRKKLRGDSGNKRVRQDEVPLVDAVQRGPISTLGGFLKRTQRNLIELTWQIIQIVPLDLDGHFYLWAIIGDELQKIKLDIPRIFYVNQRTPAPSCENENDKISWKKVHRVLPRSRPIFNLYQYKVPEQVFRDNGLGMLVDLAAPDIEGIYETQMSLEFRAIMQLGCSCAVQRAEAKKIASSVNLQRDIFTLDQLEQRMQLHQPYLKEGGNMKKLFLYYHTIPSGKKSMWGLFLTPLNKAVIIVHDTVRTNQMPSLRNLYTTERQALLSRDDSISDKLPPSEIQFDIHVEIDLKQVYRHIQRALSAYQQEKKGPTILCVQAPIALNSLNQLIPSLFEFPQTQIHITDDASLLVGMEWQKNGSKSMVRHYLNHMQVFDLMLEQCRYFNIPIGNMPSDTVLFGADLFYARHLQKHNFVLWWSSTHRPDLGGSETDDNTLLSEFDENRMVKQCKSGFYPNVCVELAIDSLAVSALLQSHRIQEMEGANAAITFDNIPQANLNDMITNPNLLQMLPSYDETALCSAPFRIMRSMVNGWLREVTINRNVYSDFQIVHFYRWIRSVNSLLYDPALRRSLNTLMKKLFLQIIAEFKILGVDIIYADFTKIIIHSGKKSVVDGISYADYVCQSIRNKELFHSVHLSYQKCWNFLLWMDDYNFSGLRGKVPRELVGESEQIDADDEELALEMNWNICEDLPEEGKCRDKLENFLTLFIEQLADGIESSKALKTLSHHAYDIVTKLYQNFGKNQEGPATEFIKVLCKILEIDTTVTDELDSLRKNMLRLVGLGEFSDKAVWKEKGKSYILTEMICQACNHCRDVDLMKDKHRAMKNGLPVWLCAQCFVNYDTEDVEQRLIDALNRKLMSYTLQDLQCTRCKEIKQDNIMQYCHCAGNYTNLIQSSEIESLITTFNLVADNYSMILLKEYTDTLLNNI</sequence>
<dbReference type="GO" id="GO:0006272">
    <property type="term" value="P:leading strand elongation"/>
    <property type="evidence" value="ECO:0007669"/>
    <property type="project" value="TreeGrafter"/>
</dbReference>
<keyword evidence="9 15" id="KW-0862">Zinc</keyword>
<dbReference type="GO" id="GO:0008270">
    <property type="term" value="F:zinc ion binding"/>
    <property type="evidence" value="ECO:0007669"/>
    <property type="project" value="UniProtKB-KW"/>
</dbReference>
<evidence type="ECO:0000256" key="7">
    <source>
        <dbReference type="ARBA" id="ARBA00022723"/>
    </source>
</evidence>
<dbReference type="Gene3D" id="3.30.420.10">
    <property type="entry name" value="Ribonuclease H-like superfamily/Ribonuclease H"/>
    <property type="match status" value="1"/>
</dbReference>
<dbReference type="InterPro" id="IPR054475">
    <property type="entry name" value="Znf-DPOE"/>
</dbReference>
<evidence type="ECO:0000256" key="5">
    <source>
        <dbReference type="ARBA" id="ARBA00022695"/>
    </source>
</evidence>
<dbReference type="EC" id="2.7.7.7" evidence="15"/>
<dbReference type="InterPro" id="IPR043502">
    <property type="entry name" value="DNA/RNA_pol_sf"/>
</dbReference>
<dbReference type="InterPro" id="IPR029703">
    <property type="entry name" value="POL2"/>
</dbReference>
<dbReference type="InterPro" id="IPR055191">
    <property type="entry name" value="POL2_thumb"/>
</dbReference>
<evidence type="ECO:0000256" key="11">
    <source>
        <dbReference type="ARBA" id="ARBA00023004"/>
    </source>
</evidence>
<evidence type="ECO:0000313" key="19">
    <source>
        <dbReference type="Proteomes" id="UP001107558"/>
    </source>
</evidence>
<dbReference type="InterPro" id="IPR006133">
    <property type="entry name" value="DNA-dir_DNA_pol_B_exonuc"/>
</dbReference>
<dbReference type="InterPro" id="IPR042087">
    <property type="entry name" value="DNA_pol_B_thumb"/>
</dbReference>
<accession>A0A9J6CSN8</accession>
<dbReference type="SMART" id="SM01159">
    <property type="entry name" value="DUF1744"/>
    <property type="match status" value="1"/>
</dbReference>
<keyword evidence="19" id="KW-1185">Reference proteome</keyword>
<dbReference type="FunFam" id="1.10.132.60:FF:000002">
    <property type="entry name" value="DNA polymerase epsilon catalytic subunit"/>
    <property type="match status" value="1"/>
</dbReference>
<evidence type="ECO:0000259" key="17">
    <source>
        <dbReference type="SMART" id="SM01159"/>
    </source>
</evidence>
<comment type="catalytic activity">
    <reaction evidence="15">
        <text>DNA(n) + a 2'-deoxyribonucleoside 5'-triphosphate = DNA(n+1) + diphosphate</text>
        <dbReference type="Rhea" id="RHEA:22508"/>
        <dbReference type="Rhea" id="RHEA-COMP:17339"/>
        <dbReference type="Rhea" id="RHEA-COMP:17340"/>
        <dbReference type="ChEBI" id="CHEBI:33019"/>
        <dbReference type="ChEBI" id="CHEBI:61560"/>
        <dbReference type="ChEBI" id="CHEBI:173112"/>
        <dbReference type="EC" id="2.7.7.7"/>
    </reaction>
</comment>
<protein>
    <recommendedName>
        <fullName evidence="15">DNA polymerase epsilon catalytic subunit</fullName>
        <ecNumber evidence="15">2.7.7.7</ecNumber>
    </recommendedName>
</protein>
<dbReference type="Gene3D" id="3.30.342.10">
    <property type="entry name" value="DNA Polymerase, chain B, domain 1"/>
    <property type="match status" value="1"/>
</dbReference>
<proteinExistence type="inferred from homology"/>
<evidence type="ECO:0000256" key="16">
    <source>
        <dbReference type="SAM" id="MobiDB-lite"/>
    </source>
</evidence>
<keyword evidence="8 15" id="KW-0863">Zinc-finger</keyword>
<dbReference type="OrthoDB" id="10060449at2759"/>
<dbReference type="PANTHER" id="PTHR10670:SF0">
    <property type="entry name" value="DNA POLYMERASE EPSILON CATALYTIC SUBUNIT A"/>
    <property type="match status" value="1"/>
</dbReference>
<dbReference type="GO" id="GO:0003887">
    <property type="term" value="F:DNA-directed DNA polymerase activity"/>
    <property type="evidence" value="ECO:0007669"/>
    <property type="project" value="UniProtKB-KW"/>
</dbReference>
<keyword evidence="14 15" id="KW-0539">Nucleus</keyword>
<dbReference type="InterPro" id="IPR006172">
    <property type="entry name" value="DNA-dir_DNA_pol_B"/>
</dbReference>
<keyword evidence="7 15" id="KW-0479">Metal-binding</keyword>
<dbReference type="Pfam" id="PF22634">
    <property type="entry name" value="POL2_thumb"/>
    <property type="match status" value="1"/>
</dbReference>
<keyword evidence="3 15" id="KW-0004">4Fe-4S</keyword>
<dbReference type="GO" id="GO:0006287">
    <property type="term" value="P:base-excision repair, gap-filling"/>
    <property type="evidence" value="ECO:0007669"/>
    <property type="project" value="TreeGrafter"/>
</dbReference>
<keyword evidence="5 15" id="KW-0548">Nucleotidyltransferase</keyword>
<evidence type="ECO:0000256" key="15">
    <source>
        <dbReference type="RuleBase" id="RU365029"/>
    </source>
</evidence>
<dbReference type="GO" id="GO:0000278">
    <property type="term" value="P:mitotic cell cycle"/>
    <property type="evidence" value="ECO:0007669"/>
    <property type="project" value="TreeGrafter"/>
</dbReference>
<comment type="subcellular location">
    <subcellularLocation>
        <location evidence="1 15">Nucleus</location>
    </subcellularLocation>
</comment>
<dbReference type="InterPro" id="IPR023211">
    <property type="entry name" value="DNA_pol_palm_dom_sf"/>
</dbReference>
<dbReference type="Gene3D" id="1.10.287.690">
    <property type="entry name" value="Helix hairpin bin"/>
    <property type="match status" value="1"/>
</dbReference>
<comment type="caution">
    <text evidence="18">The sequence shown here is derived from an EMBL/GenBank/DDBJ whole genome shotgun (WGS) entry which is preliminary data.</text>
</comment>
<keyword evidence="12 15" id="KW-0411">Iron-sulfur</keyword>
<evidence type="ECO:0000256" key="6">
    <source>
        <dbReference type="ARBA" id="ARBA00022705"/>
    </source>
</evidence>
<dbReference type="GO" id="GO:0000166">
    <property type="term" value="F:nucleotide binding"/>
    <property type="evidence" value="ECO:0007669"/>
    <property type="project" value="InterPro"/>
</dbReference>
<evidence type="ECO:0000256" key="8">
    <source>
        <dbReference type="ARBA" id="ARBA00022771"/>
    </source>
</evidence>
<organism evidence="18 19">
    <name type="scientific">Polypedilum vanderplanki</name>
    <name type="common">Sleeping chironomid midge</name>
    <dbReference type="NCBI Taxonomy" id="319348"/>
    <lineage>
        <taxon>Eukaryota</taxon>
        <taxon>Metazoa</taxon>
        <taxon>Ecdysozoa</taxon>
        <taxon>Arthropoda</taxon>
        <taxon>Hexapoda</taxon>
        <taxon>Insecta</taxon>
        <taxon>Pterygota</taxon>
        <taxon>Neoptera</taxon>
        <taxon>Endopterygota</taxon>
        <taxon>Diptera</taxon>
        <taxon>Nematocera</taxon>
        <taxon>Chironomoidea</taxon>
        <taxon>Chironomidae</taxon>
        <taxon>Chironominae</taxon>
        <taxon>Polypedilum</taxon>
        <taxon>Polypedilum</taxon>
    </lineage>
</organism>
<name>A0A9J6CSN8_POLVA</name>
<evidence type="ECO:0000256" key="2">
    <source>
        <dbReference type="ARBA" id="ARBA00005755"/>
    </source>
</evidence>
<evidence type="ECO:0000256" key="4">
    <source>
        <dbReference type="ARBA" id="ARBA00022679"/>
    </source>
</evidence>
<dbReference type="PANTHER" id="PTHR10670">
    <property type="entry name" value="DNA POLYMERASE EPSILON CATALYTIC SUBUNIT A"/>
    <property type="match status" value="1"/>
</dbReference>
<dbReference type="Proteomes" id="UP001107558">
    <property type="component" value="Chromosome 1"/>
</dbReference>
<dbReference type="Pfam" id="PF23250">
    <property type="entry name" value="zf_DPOE_2"/>
    <property type="match status" value="1"/>
</dbReference>
<evidence type="ECO:0000256" key="13">
    <source>
        <dbReference type="ARBA" id="ARBA00023125"/>
    </source>
</evidence>
<dbReference type="InterPro" id="IPR013697">
    <property type="entry name" value="DNA_pol_e_suA_C"/>
</dbReference>
<keyword evidence="13 15" id="KW-0238">DNA-binding</keyword>
<dbReference type="GO" id="GO:0008622">
    <property type="term" value="C:epsilon DNA polymerase complex"/>
    <property type="evidence" value="ECO:0007669"/>
    <property type="project" value="InterPro"/>
</dbReference>
<dbReference type="Gene3D" id="1.10.132.60">
    <property type="entry name" value="DNA polymerase family B, C-terminal domain"/>
    <property type="match status" value="1"/>
</dbReference>